<accession>A0ABN2L8C2</accession>
<evidence type="ECO:0000313" key="3">
    <source>
        <dbReference type="Proteomes" id="UP001501475"/>
    </source>
</evidence>
<dbReference type="Pfam" id="PF13814">
    <property type="entry name" value="Replic_Relax"/>
    <property type="match status" value="1"/>
</dbReference>
<proteinExistence type="predicted"/>
<sequence length="328" mass="36499">MSAPEPLWQRRVGDAYVPGQGLPLGLPVTSSNDEVSLQVRDEFPAPREPNTSSVSTPSVRSGVGGRRVSRRALARLATNLSERDELVLRRVAEHRYLTTHQLQGFCFAEHASDASASRTTRRVLARLEGDGLVRALERRIGGVHAGSQATIWQLAPAGSRLVYGEEKRRRSGPPSDRFLRHQLAVADVHVLLQQHQRIEAIEQVAVEVEPASWRRYQGPTGEPRWLQPDLFAEITSSDFVDRYFIEVDLGTESLPTLLGKCEQYEQYLKSGVEQARSGGFPLVLWLFLSPERADRLKAAVRRSGRLTNSLYRYATPETITQVLAGGGV</sequence>
<comment type="caution">
    <text evidence="2">The sequence shown here is derived from an EMBL/GenBank/DDBJ whole genome shotgun (WGS) entry which is preliminary data.</text>
</comment>
<dbReference type="EMBL" id="BAAAPN010000107">
    <property type="protein sequence ID" value="GAA1778277.1"/>
    <property type="molecule type" value="Genomic_DNA"/>
</dbReference>
<keyword evidence="3" id="KW-1185">Reference proteome</keyword>
<organism evidence="2 3">
    <name type="scientific">Nostocoides vanveenii</name>
    <dbReference type="NCBI Taxonomy" id="330835"/>
    <lineage>
        <taxon>Bacteria</taxon>
        <taxon>Bacillati</taxon>
        <taxon>Actinomycetota</taxon>
        <taxon>Actinomycetes</taxon>
        <taxon>Micrococcales</taxon>
        <taxon>Intrasporangiaceae</taxon>
        <taxon>Nostocoides</taxon>
    </lineage>
</organism>
<evidence type="ECO:0000313" key="2">
    <source>
        <dbReference type="EMBL" id="GAA1778277.1"/>
    </source>
</evidence>
<feature type="region of interest" description="Disordered" evidence="1">
    <location>
        <begin position="43"/>
        <end position="63"/>
    </location>
</feature>
<dbReference type="Proteomes" id="UP001501475">
    <property type="component" value="Unassembled WGS sequence"/>
</dbReference>
<evidence type="ECO:0000256" key="1">
    <source>
        <dbReference type="SAM" id="MobiDB-lite"/>
    </source>
</evidence>
<name>A0ABN2L8C2_9MICO</name>
<gene>
    <name evidence="2" type="ORF">GCM10009810_39030</name>
</gene>
<reference evidence="2 3" key="1">
    <citation type="journal article" date="2019" name="Int. J. Syst. Evol. Microbiol.">
        <title>The Global Catalogue of Microorganisms (GCM) 10K type strain sequencing project: providing services to taxonomists for standard genome sequencing and annotation.</title>
        <authorList>
            <consortium name="The Broad Institute Genomics Platform"/>
            <consortium name="The Broad Institute Genome Sequencing Center for Infectious Disease"/>
            <person name="Wu L."/>
            <person name="Ma J."/>
        </authorList>
    </citation>
    <scope>NUCLEOTIDE SEQUENCE [LARGE SCALE GENOMIC DNA]</scope>
    <source>
        <strain evidence="2 3">JCM 15591</strain>
    </source>
</reference>
<dbReference type="InterPro" id="IPR025855">
    <property type="entry name" value="Replic_Relax"/>
</dbReference>
<protein>
    <submittedName>
        <fullName evidence="2">Replication-relaxation family protein</fullName>
    </submittedName>
</protein>
<feature type="compositionally biased region" description="Low complexity" evidence="1">
    <location>
        <begin position="51"/>
        <end position="61"/>
    </location>
</feature>